<protein>
    <submittedName>
        <fullName evidence="2">Uncharacterized protein</fullName>
    </submittedName>
</protein>
<feature type="region of interest" description="Disordered" evidence="1">
    <location>
        <begin position="1"/>
        <end position="80"/>
    </location>
</feature>
<name>A0A438GEN2_VITVI</name>
<accession>A0A438GEN2</accession>
<organism evidence="2 3">
    <name type="scientific">Vitis vinifera</name>
    <name type="common">Grape</name>
    <dbReference type="NCBI Taxonomy" id="29760"/>
    <lineage>
        <taxon>Eukaryota</taxon>
        <taxon>Viridiplantae</taxon>
        <taxon>Streptophyta</taxon>
        <taxon>Embryophyta</taxon>
        <taxon>Tracheophyta</taxon>
        <taxon>Spermatophyta</taxon>
        <taxon>Magnoliopsida</taxon>
        <taxon>eudicotyledons</taxon>
        <taxon>Gunneridae</taxon>
        <taxon>Pentapetalae</taxon>
        <taxon>rosids</taxon>
        <taxon>Vitales</taxon>
        <taxon>Vitaceae</taxon>
        <taxon>Viteae</taxon>
        <taxon>Vitis</taxon>
    </lineage>
</organism>
<comment type="caution">
    <text evidence="2">The sequence shown here is derived from an EMBL/GenBank/DDBJ whole genome shotgun (WGS) entry which is preliminary data.</text>
</comment>
<evidence type="ECO:0000313" key="2">
    <source>
        <dbReference type="EMBL" id="RVW70651.1"/>
    </source>
</evidence>
<dbReference type="Proteomes" id="UP000288805">
    <property type="component" value="Unassembled WGS sequence"/>
</dbReference>
<evidence type="ECO:0000256" key="1">
    <source>
        <dbReference type="SAM" id="MobiDB-lite"/>
    </source>
</evidence>
<evidence type="ECO:0000313" key="3">
    <source>
        <dbReference type="Proteomes" id="UP000288805"/>
    </source>
</evidence>
<sequence length="110" mass="12041">MISCRSPSWHEPKERSHHFRPPQESRARGASSRLHIRASATSSRPIFGRPRAVESSGEALLDQVRWPTPTKESQGSRVRANRLNGALSRALSRTDSGVVFRTSGGASAAH</sequence>
<proteinExistence type="predicted"/>
<reference evidence="2 3" key="1">
    <citation type="journal article" date="2018" name="PLoS Genet.">
        <title>Population sequencing reveals clonal diversity and ancestral inbreeding in the grapevine cultivar Chardonnay.</title>
        <authorList>
            <person name="Roach M.J."/>
            <person name="Johnson D.L."/>
            <person name="Bohlmann J."/>
            <person name="van Vuuren H.J."/>
            <person name="Jones S.J."/>
            <person name="Pretorius I.S."/>
            <person name="Schmidt S.A."/>
            <person name="Borneman A.R."/>
        </authorList>
    </citation>
    <scope>NUCLEOTIDE SEQUENCE [LARGE SCALE GENOMIC DNA]</scope>
    <source>
        <strain evidence="3">cv. Chardonnay</strain>
        <tissue evidence="2">Leaf</tissue>
    </source>
</reference>
<dbReference type="EMBL" id="QGNW01000459">
    <property type="protein sequence ID" value="RVW70651.1"/>
    <property type="molecule type" value="Genomic_DNA"/>
</dbReference>
<gene>
    <name evidence="2" type="ORF">CK203_056505</name>
</gene>
<dbReference type="AlphaFoldDB" id="A0A438GEN2"/>